<evidence type="ECO:0000313" key="2">
    <source>
        <dbReference type="EMBL" id="NYZ67828.1"/>
    </source>
</evidence>
<dbReference type="InterPro" id="IPR022266">
    <property type="entry name" value="DtrJ-like"/>
</dbReference>
<feature type="transmembrane region" description="Helical" evidence="1">
    <location>
        <begin position="227"/>
        <end position="248"/>
    </location>
</feature>
<accession>A0A853IB23</accession>
<protein>
    <submittedName>
        <fullName evidence="2">TIGR03747 family integrating conjugative element membrane protein</fullName>
    </submittedName>
</protein>
<keyword evidence="3" id="KW-1185">Reference proteome</keyword>
<proteinExistence type="predicted"/>
<dbReference type="RefSeq" id="WP_180569851.1">
    <property type="nucleotide sequence ID" value="NZ_JACCKB010000030.1"/>
</dbReference>
<comment type="caution">
    <text evidence="2">The sequence shown here is derived from an EMBL/GenBank/DDBJ whole genome shotgun (WGS) entry which is preliminary data.</text>
</comment>
<reference evidence="2 3" key="1">
    <citation type="submission" date="2020-07" db="EMBL/GenBank/DDBJ databases">
        <title>Endozoicomonas sp. nov., isolated from sediment.</title>
        <authorList>
            <person name="Gu T."/>
        </authorList>
    </citation>
    <scope>NUCLEOTIDE SEQUENCE [LARGE SCALE GENOMIC DNA]</scope>
    <source>
        <strain evidence="2 3">SM1973</strain>
    </source>
</reference>
<feature type="transmembrane region" description="Helical" evidence="1">
    <location>
        <begin position="25"/>
        <end position="52"/>
    </location>
</feature>
<dbReference type="NCBIfam" id="TIGR03747">
    <property type="entry name" value="conj_TIGR03747"/>
    <property type="match status" value="1"/>
</dbReference>
<name>A0A853IB23_9GAMM</name>
<sequence>MASEQQDVKDYDKKRKGMVGSTISFIFYLFLTLLGSLFINIIIEWIGMAFWWPNEPHHAQGMVIAELNYLEDTIGQHPFFGDTKGFVMHQASAIYQVVVIESGLQGLLSQRHQLFGNIESLYNEYASDASLFGEVNLQSASSTGQTYIESALSSTQLFVVRLLILTLSIPAVLLAILIGMTDGIVERDLRKWGGGRESSMVFSFAKSFFKPVIFIFTMLYLSLPVTVSPFFIFVPFAISLGLVVRKLFEKMKKYL</sequence>
<organism evidence="2 3">
    <name type="scientific">Spartinivicinus marinus</name>
    <dbReference type="NCBI Taxonomy" id="2994442"/>
    <lineage>
        <taxon>Bacteria</taxon>
        <taxon>Pseudomonadati</taxon>
        <taxon>Pseudomonadota</taxon>
        <taxon>Gammaproteobacteria</taxon>
        <taxon>Oceanospirillales</taxon>
        <taxon>Zooshikellaceae</taxon>
        <taxon>Spartinivicinus</taxon>
    </lineage>
</organism>
<feature type="transmembrane region" description="Helical" evidence="1">
    <location>
        <begin position="158"/>
        <end position="180"/>
    </location>
</feature>
<dbReference type="Proteomes" id="UP000569732">
    <property type="component" value="Unassembled WGS sequence"/>
</dbReference>
<keyword evidence="1" id="KW-0472">Membrane</keyword>
<dbReference type="Pfam" id="PF14348">
    <property type="entry name" value="DtrJ-like"/>
    <property type="match status" value="1"/>
</dbReference>
<dbReference type="AlphaFoldDB" id="A0A853IB23"/>
<evidence type="ECO:0000313" key="3">
    <source>
        <dbReference type="Proteomes" id="UP000569732"/>
    </source>
</evidence>
<evidence type="ECO:0000256" key="1">
    <source>
        <dbReference type="SAM" id="Phobius"/>
    </source>
</evidence>
<dbReference type="EMBL" id="JACCKB010000030">
    <property type="protein sequence ID" value="NYZ67828.1"/>
    <property type="molecule type" value="Genomic_DNA"/>
</dbReference>
<feature type="transmembrane region" description="Helical" evidence="1">
    <location>
        <begin position="201"/>
        <end position="221"/>
    </location>
</feature>
<keyword evidence="1" id="KW-0812">Transmembrane</keyword>
<gene>
    <name evidence="2" type="ORF">H0A36_17580</name>
</gene>
<keyword evidence="1" id="KW-1133">Transmembrane helix</keyword>